<dbReference type="EMBL" id="CP116805">
    <property type="protein sequence ID" value="WCL52946.1"/>
    <property type="molecule type" value="Genomic_DNA"/>
</dbReference>
<dbReference type="Pfam" id="PF01979">
    <property type="entry name" value="Amidohydro_1"/>
    <property type="match status" value="1"/>
</dbReference>
<dbReference type="PANTHER" id="PTHR43135:SF3">
    <property type="entry name" value="ALPHA-D-RIBOSE 1-METHYLPHOSPHONATE 5-TRIPHOSPHATE DIPHOSPHATASE"/>
    <property type="match status" value="1"/>
</dbReference>
<evidence type="ECO:0000313" key="4">
    <source>
        <dbReference type="Proteomes" id="UP001217500"/>
    </source>
</evidence>
<evidence type="ECO:0000259" key="2">
    <source>
        <dbReference type="Pfam" id="PF01979"/>
    </source>
</evidence>
<dbReference type="SUPFAM" id="SSF51338">
    <property type="entry name" value="Composite domain of metallo-dependent hydrolases"/>
    <property type="match status" value="1"/>
</dbReference>
<name>A0AAE9XMI4_9PROT</name>
<accession>A0AAE9XMI4</accession>
<dbReference type="KEGG" id="gso:PH603_10390"/>
<dbReference type="InterPro" id="IPR006680">
    <property type="entry name" value="Amidohydro-rel"/>
</dbReference>
<dbReference type="AlphaFoldDB" id="A0AAE9XMI4"/>
<feature type="signal peptide" evidence="1">
    <location>
        <begin position="1"/>
        <end position="24"/>
    </location>
</feature>
<reference evidence="3" key="1">
    <citation type="submission" date="2023-01" db="EMBL/GenBank/DDBJ databases">
        <title>The genome sequence of Kordiimonadaceae bacterium 6D33.</title>
        <authorList>
            <person name="Liu Y."/>
        </authorList>
    </citation>
    <scope>NUCLEOTIDE SEQUENCE</scope>
    <source>
        <strain evidence="3">6D33</strain>
    </source>
</reference>
<keyword evidence="4" id="KW-1185">Reference proteome</keyword>
<dbReference type="Gene3D" id="2.30.40.10">
    <property type="entry name" value="Urease, subunit C, domain 1"/>
    <property type="match status" value="1"/>
</dbReference>
<dbReference type="PANTHER" id="PTHR43135">
    <property type="entry name" value="ALPHA-D-RIBOSE 1-METHYLPHOSPHONATE 5-TRIPHOSPHATE DIPHOSPHATASE"/>
    <property type="match status" value="1"/>
</dbReference>
<protein>
    <submittedName>
        <fullName evidence="3">Amidohydrolase family protein</fullName>
    </submittedName>
</protein>
<dbReference type="Gene3D" id="3.20.20.140">
    <property type="entry name" value="Metal-dependent hydrolases"/>
    <property type="match status" value="2"/>
</dbReference>
<keyword evidence="1" id="KW-0732">Signal</keyword>
<evidence type="ECO:0000313" key="3">
    <source>
        <dbReference type="EMBL" id="WCL52946.1"/>
    </source>
</evidence>
<sequence length="537" mass="59102">MKSLKTLLLSAALGTAAIAPLANAADPGEEVIARVLATGAKPPVMAPARGDEAQGPYGQLLITNVNIIDGTGAPTQGPYSILIEGNRIVSIGEASGGAAAKSAARIIDGEGGYILPGFIDTHDHIGTPNHIYGGELTDPGYVFKLMLAHGITTIRDVGSMMGLKWTLEHKKLSEEGKITAPRVVSYAVFPAKTATVEEAVKWVKAVHKTGADGVKFLGADPKVFAAAIKEINALGMGSAYHHSQTSVTRHNALDSARLGVQSIEHWYGLPEAMFEDRTVQHYPNDYNYNNEQDRFGQAGRLWQQTAKPGSERWNSTIRELVELDVTLDPTFSIYEASRDLMRARTQEWLPDYGMPYILKAFEANPEAHGSFFFNWTTADEIAWRQNYELWMQFVRDFKNAGGRVTVGPDTGFIYSIYGFGYVRELEMLQEAGFHPLEVIRAATLNGAELLRKEDDYGTVAVGKRADLVLVKENLLANFKQLYGTGFPHYDFETHQNVRTNGIRYTIRDGIVFDVPKLLEQVRDAVKAKNAEYSAKAD</sequence>
<feature type="chain" id="PRO_5042285253" evidence="1">
    <location>
        <begin position="25"/>
        <end position="537"/>
    </location>
</feature>
<organism evidence="3 4">
    <name type="scientific">Gimibacter soli</name>
    <dbReference type="NCBI Taxonomy" id="3024400"/>
    <lineage>
        <taxon>Bacteria</taxon>
        <taxon>Pseudomonadati</taxon>
        <taxon>Pseudomonadota</taxon>
        <taxon>Alphaproteobacteria</taxon>
        <taxon>Kordiimonadales</taxon>
        <taxon>Temperatibacteraceae</taxon>
        <taxon>Gimibacter</taxon>
    </lineage>
</organism>
<dbReference type="GO" id="GO:0016810">
    <property type="term" value="F:hydrolase activity, acting on carbon-nitrogen (but not peptide) bonds"/>
    <property type="evidence" value="ECO:0007669"/>
    <property type="project" value="InterPro"/>
</dbReference>
<evidence type="ECO:0000256" key="1">
    <source>
        <dbReference type="SAM" id="SignalP"/>
    </source>
</evidence>
<feature type="domain" description="Amidohydrolase-related" evidence="2">
    <location>
        <begin position="425"/>
        <end position="479"/>
    </location>
</feature>
<proteinExistence type="predicted"/>
<dbReference type="InterPro" id="IPR051781">
    <property type="entry name" value="Metallo-dep_Hydrolase"/>
</dbReference>
<dbReference type="RefSeq" id="WP_289502458.1">
    <property type="nucleotide sequence ID" value="NZ_CP116805.1"/>
</dbReference>
<gene>
    <name evidence="3" type="ORF">PH603_10390</name>
</gene>
<dbReference type="SUPFAM" id="SSF51556">
    <property type="entry name" value="Metallo-dependent hydrolases"/>
    <property type="match status" value="1"/>
</dbReference>
<dbReference type="Proteomes" id="UP001217500">
    <property type="component" value="Chromosome"/>
</dbReference>
<dbReference type="InterPro" id="IPR011059">
    <property type="entry name" value="Metal-dep_hydrolase_composite"/>
</dbReference>
<dbReference type="InterPro" id="IPR032466">
    <property type="entry name" value="Metal_Hydrolase"/>
</dbReference>